<comment type="caution">
    <text evidence="2">The sequence shown here is derived from an EMBL/GenBank/DDBJ whole genome shotgun (WGS) entry which is preliminary data.</text>
</comment>
<dbReference type="EMBL" id="JOJR01001018">
    <property type="protein sequence ID" value="RCN32855.1"/>
    <property type="molecule type" value="Genomic_DNA"/>
</dbReference>
<protein>
    <submittedName>
        <fullName evidence="2">Uncharacterized protein</fullName>
    </submittedName>
</protein>
<dbReference type="AlphaFoldDB" id="A0A368FPX8"/>
<dbReference type="Proteomes" id="UP000252519">
    <property type="component" value="Unassembled WGS sequence"/>
</dbReference>
<organism evidence="2 3">
    <name type="scientific">Ancylostoma caninum</name>
    <name type="common">Dog hookworm</name>
    <dbReference type="NCBI Taxonomy" id="29170"/>
    <lineage>
        <taxon>Eukaryota</taxon>
        <taxon>Metazoa</taxon>
        <taxon>Ecdysozoa</taxon>
        <taxon>Nematoda</taxon>
        <taxon>Chromadorea</taxon>
        <taxon>Rhabditida</taxon>
        <taxon>Rhabditina</taxon>
        <taxon>Rhabditomorpha</taxon>
        <taxon>Strongyloidea</taxon>
        <taxon>Ancylostomatidae</taxon>
        <taxon>Ancylostomatinae</taxon>
        <taxon>Ancylostoma</taxon>
    </lineage>
</organism>
<evidence type="ECO:0000256" key="1">
    <source>
        <dbReference type="SAM" id="MobiDB-lite"/>
    </source>
</evidence>
<name>A0A368FPX8_ANCCA</name>
<feature type="region of interest" description="Disordered" evidence="1">
    <location>
        <begin position="1"/>
        <end position="36"/>
    </location>
</feature>
<reference evidence="2 3" key="1">
    <citation type="submission" date="2014-10" db="EMBL/GenBank/DDBJ databases">
        <title>Draft genome of the hookworm Ancylostoma caninum.</title>
        <authorList>
            <person name="Mitreva M."/>
        </authorList>
    </citation>
    <scope>NUCLEOTIDE SEQUENCE [LARGE SCALE GENOMIC DNA]</scope>
    <source>
        <strain evidence="2 3">Baltimore</strain>
    </source>
</reference>
<evidence type="ECO:0000313" key="3">
    <source>
        <dbReference type="Proteomes" id="UP000252519"/>
    </source>
</evidence>
<gene>
    <name evidence="2" type="ORF">ANCCAN_21334</name>
</gene>
<feature type="compositionally biased region" description="Basic and acidic residues" evidence="1">
    <location>
        <begin position="62"/>
        <end position="73"/>
    </location>
</feature>
<feature type="region of interest" description="Disordered" evidence="1">
    <location>
        <begin position="52"/>
        <end position="73"/>
    </location>
</feature>
<evidence type="ECO:0000313" key="2">
    <source>
        <dbReference type="EMBL" id="RCN32855.1"/>
    </source>
</evidence>
<feature type="compositionally biased region" description="Polar residues" evidence="1">
    <location>
        <begin position="1"/>
        <end position="16"/>
    </location>
</feature>
<accession>A0A368FPX8</accession>
<keyword evidence="3" id="KW-1185">Reference proteome</keyword>
<sequence length="127" mass="13235">MSVSTLQRRDFQNQPNICREQGEGAGVRDPVGVVGADPAADRLHPAAVLRRPTQGQAGAVLDRTKPADREEQSHFGRAAVADGDGRLRVGDVPALLAVDAAAIVALRLLVASQPAAIALSPNSLDDL</sequence>
<proteinExistence type="predicted"/>